<name>A0A452I7G4_9SAUR</name>
<reference evidence="2" key="1">
    <citation type="journal article" date="2017" name="PLoS ONE">
        <title>The Agassiz's desert tortoise genome provides a resource for the conservation of a threatened species.</title>
        <authorList>
            <person name="Tollis M."/>
            <person name="DeNardo D.F."/>
            <person name="Cornelius J.A."/>
            <person name="Dolby G.A."/>
            <person name="Edwards T."/>
            <person name="Henen B.T."/>
            <person name="Karl A.E."/>
            <person name="Murphy R.W."/>
            <person name="Kusumi K."/>
        </authorList>
    </citation>
    <scope>NUCLEOTIDE SEQUENCE [LARGE SCALE GENOMIC DNA]</scope>
</reference>
<organism evidence="1 2">
    <name type="scientific">Gopherus agassizii</name>
    <name type="common">Agassiz's desert tortoise</name>
    <dbReference type="NCBI Taxonomy" id="38772"/>
    <lineage>
        <taxon>Eukaryota</taxon>
        <taxon>Metazoa</taxon>
        <taxon>Chordata</taxon>
        <taxon>Craniata</taxon>
        <taxon>Vertebrata</taxon>
        <taxon>Euteleostomi</taxon>
        <taxon>Archelosauria</taxon>
        <taxon>Testudinata</taxon>
        <taxon>Testudines</taxon>
        <taxon>Cryptodira</taxon>
        <taxon>Durocryptodira</taxon>
        <taxon>Testudinoidea</taxon>
        <taxon>Testudinidae</taxon>
        <taxon>Gopherus</taxon>
    </lineage>
</organism>
<evidence type="ECO:0000313" key="2">
    <source>
        <dbReference type="Proteomes" id="UP000291020"/>
    </source>
</evidence>
<proteinExistence type="predicted"/>
<reference evidence="1" key="3">
    <citation type="submission" date="2025-09" db="UniProtKB">
        <authorList>
            <consortium name="Ensembl"/>
        </authorList>
    </citation>
    <scope>IDENTIFICATION</scope>
</reference>
<dbReference type="AlphaFoldDB" id="A0A452I7G4"/>
<sequence>MSGSFFRSALKKRLLTLSSSWSSSRCISLWQCLYGPHIPGLSQRMSRLGLRVQPELCDIR</sequence>
<evidence type="ECO:0000313" key="1">
    <source>
        <dbReference type="Ensembl" id="ENSGAGP00000023574.1"/>
    </source>
</evidence>
<protein>
    <submittedName>
        <fullName evidence="1">Uncharacterized protein</fullName>
    </submittedName>
</protein>
<dbReference type="Ensembl" id="ENSGAGT00000026862.1">
    <property type="protein sequence ID" value="ENSGAGP00000023574.1"/>
    <property type="gene ID" value="ENSGAGG00000017281.1"/>
</dbReference>
<accession>A0A452I7G4</accession>
<dbReference type="Proteomes" id="UP000291020">
    <property type="component" value="Unassembled WGS sequence"/>
</dbReference>
<reference evidence="1" key="2">
    <citation type="submission" date="2025-08" db="UniProtKB">
        <authorList>
            <consortium name="Ensembl"/>
        </authorList>
    </citation>
    <scope>IDENTIFICATION</scope>
</reference>
<keyword evidence="2" id="KW-1185">Reference proteome</keyword>